<sequence length="92" mass="9750">MTASGAADAVAGVREELDKAASLVLTARRLLATGTTVDLSALENKVRTICDRVAAMTREDGRPLVPALEALIGDLDRLETAIHERVDPLVRG</sequence>
<dbReference type="EMBL" id="JAAIYP010000039">
    <property type="protein sequence ID" value="NFV81375.1"/>
    <property type="molecule type" value="Genomic_DNA"/>
</dbReference>
<evidence type="ECO:0000313" key="1">
    <source>
        <dbReference type="EMBL" id="NFV81375.1"/>
    </source>
</evidence>
<organism evidence="1 2">
    <name type="scientific">Magnetospirillum aberrantis SpK</name>
    <dbReference type="NCBI Taxonomy" id="908842"/>
    <lineage>
        <taxon>Bacteria</taxon>
        <taxon>Pseudomonadati</taxon>
        <taxon>Pseudomonadota</taxon>
        <taxon>Alphaproteobacteria</taxon>
        <taxon>Rhodospirillales</taxon>
        <taxon>Rhodospirillaceae</taxon>
        <taxon>Magnetospirillum</taxon>
    </lineage>
</organism>
<reference evidence="1 2" key="1">
    <citation type="submission" date="2020-02" db="EMBL/GenBank/DDBJ databases">
        <authorList>
            <person name="Dziuba M."/>
            <person name="Kuznetsov B."/>
            <person name="Mardanov A."/>
            <person name="Ravin N."/>
            <person name="Grouzdev D."/>
        </authorList>
    </citation>
    <scope>NUCLEOTIDE SEQUENCE [LARGE SCALE GENOMIC DNA]</scope>
    <source>
        <strain evidence="1 2">SpK</strain>
    </source>
</reference>
<dbReference type="RefSeq" id="WP_163681347.1">
    <property type="nucleotide sequence ID" value="NZ_JAAIYP010000039.1"/>
</dbReference>
<keyword evidence="2" id="KW-1185">Reference proteome</keyword>
<protein>
    <submittedName>
        <fullName evidence="1">Uncharacterized protein</fullName>
    </submittedName>
</protein>
<dbReference type="Proteomes" id="UP000480684">
    <property type="component" value="Unassembled WGS sequence"/>
</dbReference>
<evidence type="ECO:0000313" key="2">
    <source>
        <dbReference type="Proteomes" id="UP000480684"/>
    </source>
</evidence>
<accession>A0A7C9V0C3</accession>
<dbReference type="AlphaFoldDB" id="A0A7C9V0C3"/>
<name>A0A7C9V0C3_9PROT</name>
<gene>
    <name evidence="1" type="ORF">G4223_14765</name>
</gene>
<proteinExistence type="predicted"/>
<comment type="caution">
    <text evidence="1">The sequence shown here is derived from an EMBL/GenBank/DDBJ whole genome shotgun (WGS) entry which is preliminary data.</text>
</comment>